<dbReference type="AlphaFoldDB" id="A0AAN8EXI4"/>
<evidence type="ECO:0000256" key="2">
    <source>
        <dbReference type="ARBA" id="ARBA00022695"/>
    </source>
</evidence>
<accession>A0AAN8EXI4</accession>
<keyword evidence="1" id="KW-0808">Transferase</keyword>
<reference evidence="3 4" key="1">
    <citation type="submission" date="2019-10" db="EMBL/GenBank/DDBJ databases">
        <title>Assembly and Annotation for the nematode Trichostrongylus colubriformis.</title>
        <authorList>
            <person name="Martin J."/>
        </authorList>
    </citation>
    <scope>NUCLEOTIDE SEQUENCE [LARGE SCALE GENOMIC DNA]</scope>
    <source>
        <strain evidence="3">G859</strain>
        <tissue evidence="3">Whole worm</tissue>
    </source>
</reference>
<dbReference type="Pfam" id="PF01704">
    <property type="entry name" value="UDPGP"/>
    <property type="match status" value="1"/>
</dbReference>
<dbReference type="EMBL" id="WIXE01020969">
    <property type="protein sequence ID" value="KAK5968816.1"/>
    <property type="molecule type" value="Genomic_DNA"/>
</dbReference>
<dbReference type="GO" id="GO:0070569">
    <property type="term" value="F:uridylyltransferase activity"/>
    <property type="evidence" value="ECO:0007669"/>
    <property type="project" value="InterPro"/>
</dbReference>
<organism evidence="3 4">
    <name type="scientific">Trichostrongylus colubriformis</name>
    <name type="common">Black scour worm</name>
    <dbReference type="NCBI Taxonomy" id="6319"/>
    <lineage>
        <taxon>Eukaryota</taxon>
        <taxon>Metazoa</taxon>
        <taxon>Ecdysozoa</taxon>
        <taxon>Nematoda</taxon>
        <taxon>Chromadorea</taxon>
        <taxon>Rhabditida</taxon>
        <taxon>Rhabditina</taxon>
        <taxon>Rhabditomorpha</taxon>
        <taxon>Strongyloidea</taxon>
        <taxon>Trichostrongylidae</taxon>
        <taxon>Trichostrongylus</taxon>
    </lineage>
</organism>
<evidence type="ECO:0000313" key="4">
    <source>
        <dbReference type="Proteomes" id="UP001331761"/>
    </source>
</evidence>
<gene>
    <name evidence="3" type="ORF">GCK32_019965</name>
</gene>
<dbReference type="Gene3D" id="3.90.550.10">
    <property type="entry name" value="Spore Coat Polysaccharide Biosynthesis Protein SpsA, Chain A"/>
    <property type="match status" value="1"/>
</dbReference>
<evidence type="ECO:0000313" key="3">
    <source>
        <dbReference type="EMBL" id="KAK5968816.1"/>
    </source>
</evidence>
<sequence>MHISTERKAELLQKLDEFLERNKDKVTDVDAEVFRRLYRQLLEETPHIDWNSWKFISDDVQRNYEDLPAFNPSRRDILDRLVVVKLNGGLVISQ</sequence>
<comment type="caution">
    <text evidence="3">The sequence shown here is derived from an EMBL/GenBank/DDBJ whole genome shotgun (WGS) entry which is preliminary data.</text>
</comment>
<proteinExistence type="predicted"/>
<keyword evidence="2" id="KW-0548">Nucleotidyltransferase</keyword>
<evidence type="ECO:0000256" key="1">
    <source>
        <dbReference type="ARBA" id="ARBA00022679"/>
    </source>
</evidence>
<dbReference type="Proteomes" id="UP001331761">
    <property type="component" value="Unassembled WGS sequence"/>
</dbReference>
<dbReference type="InterPro" id="IPR002618">
    <property type="entry name" value="UDPGP_fam"/>
</dbReference>
<dbReference type="InterPro" id="IPR029044">
    <property type="entry name" value="Nucleotide-diphossugar_trans"/>
</dbReference>
<protein>
    <submittedName>
        <fullName evidence="3">Uncharacterized protein</fullName>
    </submittedName>
</protein>
<keyword evidence="4" id="KW-1185">Reference proteome</keyword>
<name>A0AAN8EXI4_TRICO</name>